<evidence type="ECO:0000256" key="1">
    <source>
        <dbReference type="ARBA" id="ARBA00004173"/>
    </source>
</evidence>
<keyword evidence="5" id="KW-0687">Ribonucleoprotein</keyword>
<dbReference type="InterPro" id="IPR007980">
    <property type="entry name" value="Ribosomal_uS3m_fun"/>
</dbReference>
<dbReference type="Pfam" id="PF05316">
    <property type="entry name" value="VAR1"/>
    <property type="match status" value="1"/>
</dbReference>
<evidence type="ECO:0000256" key="6">
    <source>
        <dbReference type="ARBA" id="ARBA00035157"/>
    </source>
</evidence>
<dbReference type="GO" id="GO:0003735">
    <property type="term" value="F:structural constituent of ribosome"/>
    <property type="evidence" value="ECO:0007669"/>
    <property type="project" value="InterPro"/>
</dbReference>
<evidence type="ECO:0000256" key="2">
    <source>
        <dbReference type="ARBA" id="ARBA00010761"/>
    </source>
</evidence>
<name>A0A2D0W3M4_9SACH</name>
<gene>
    <name evidence="8" type="primary">rps3</name>
</gene>
<dbReference type="GO" id="GO:0005840">
    <property type="term" value="C:ribosome"/>
    <property type="evidence" value="ECO:0007669"/>
    <property type="project" value="UniProtKB-KW"/>
</dbReference>
<evidence type="ECO:0000256" key="7">
    <source>
        <dbReference type="ARBA" id="ARBA00035430"/>
    </source>
</evidence>
<dbReference type="GO" id="GO:1990904">
    <property type="term" value="C:ribonucleoprotein complex"/>
    <property type="evidence" value="ECO:0007669"/>
    <property type="project" value="UniProtKB-KW"/>
</dbReference>
<dbReference type="GO" id="GO:0006412">
    <property type="term" value="P:translation"/>
    <property type="evidence" value="ECO:0007669"/>
    <property type="project" value="InterPro"/>
</dbReference>
<dbReference type="GO" id="GO:0005739">
    <property type="term" value="C:mitochondrion"/>
    <property type="evidence" value="ECO:0007669"/>
    <property type="project" value="UniProtKB-SubCell"/>
</dbReference>
<keyword evidence="3 8" id="KW-0689">Ribosomal protein</keyword>
<reference evidence="8" key="1">
    <citation type="journal article" date="2017" name="Genome Biol. Evol.">
        <title>Genetic Drift and Indel Mutation in the Evolution of Yeast Mitochondrial Genome Size.</title>
        <authorList>
            <person name="Xiao S."/>
            <person name="Nguyen D.T."/>
            <person name="Wu B."/>
            <person name="Hao W."/>
        </authorList>
    </citation>
    <scope>NUCLEOTIDE SEQUENCE</scope>
    <source>
        <strain evidence="8">17YF</strain>
    </source>
</reference>
<evidence type="ECO:0000256" key="5">
    <source>
        <dbReference type="ARBA" id="ARBA00023274"/>
    </source>
</evidence>
<sequence length="386" mass="46099">MIIYWNNNIKKKMMKNINLLKLLNNKLYNNNNDKHLLLKTLLLELNKMRLSKNIINNKNINKYMNELNNKGNKLQHINNMNNWTTQIYNYNKNMEITTTMKDKLLIKLLYKFMTLKLNMNNMNFMKKIIISKPIFQHTINNLNIKFYYYNLSLYNNNNTNNNNYNKYYMNMVSKMMNLLNNNNNNLSKILSYYYKKKVTIEPIKLSYNYLNSDIFSKCISMGDINKYNNGIKNEYSRLLNNTIPKLNDQTISMNYINNIKYINKLKYNNIINNMNNNLKNTSKGLLNINNIYNNMNIYNIPMNILMFKYLTGWSITFNGRLSTSKSISRSETQKVLVGTFRNKNYLWSNITNMYKLNYISANHNLSNMSNINKNGKYNIKVKLNYI</sequence>
<accession>A0A2D0W3M4</accession>
<evidence type="ECO:0000256" key="3">
    <source>
        <dbReference type="ARBA" id="ARBA00022980"/>
    </source>
</evidence>
<protein>
    <recommendedName>
        <fullName evidence="6">Small ribosomal subunit protein uS3m</fullName>
    </recommendedName>
    <alternativeName>
        <fullName evidence="7">Ribosomal protein VAR1, mitochondrial</fullName>
    </alternativeName>
</protein>
<proteinExistence type="inferred from homology"/>
<keyword evidence="4 8" id="KW-0496">Mitochondrion</keyword>
<comment type="similarity">
    <text evidence="2">Belongs to the universal ribosomal protein uS3 family.</text>
</comment>
<organism evidence="8">
    <name type="scientific">Torulaspora quercuum</name>
    <dbReference type="NCBI Taxonomy" id="1143185"/>
    <lineage>
        <taxon>Eukaryota</taxon>
        <taxon>Fungi</taxon>
        <taxon>Dikarya</taxon>
        <taxon>Ascomycota</taxon>
        <taxon>Saccharomycotina</taxon>
        <taxon>Saccharomycetes</taxon>
        <taxon>Saccharomycetales</taxon>
        <taxon>Saccharomycetaceae</taxon>
        <taxon>Torulaspora</taxon>
    </lineage>
</organism>
<dbReference type="AlphaFoldDB" id="A0A2D0W3M4"/>
<evidence type="ECO:0000256" key="4">
    <source>
        <dbReference type="ARBA" id="ARBA00023128"/>
    </source>
</evidence>
<evidence type="ECO:0000313" key="8">
    <source>
        <dbReference type="EMBL" id="APD15072.1"/>
    </source>
</evidence>
<comment type="subcellular location">
    <subcellularLocation>
        <location evidence="1">Mitochondrion</location>
    </subcellularLocation>
</comment>
<geneLocation type="mitochondrion" evidence="8"/>
<dbReference type="EMBL" id="KU920677">
    <property type="protein sequence ID" value="APD15072.1"/>
    <property type="molecule type" value="Genomic_DNA"/>
</dbReference>